<sequence length="317" mass="34809">MKSVKVLGATVAFSLTGGLAQAADVVVGVPSWPSAAATAHIIKVVMEDNLGLEVAMQSGSNAVIWEAMDRGSMHVHPEVWLPNQSNLHDKYVKTKGTVAQNPNGVEASQGICVTKATSEKHNITSIYDLTDPSKSVLFDTDGDGEGEMWIGEPGAASTAVEQIRAKSYGYDQTMKQVVMDMPLNWAALDAAEKAGKPYAFFCYTPHHVFSVYDLVMLKEPKHNVDTWKVVQPTDDPDWLAKSNADSAWDKAYLYVHYARSLEKDQPEAAMLLKHFKLNADQVGQLSHHVVVEKKDPEVVAKEWVQENSSLVDSWLGQ</sequence>
<reference evidence="3 4" key="1">
    <citation type="submission" date="2016-07" db="EMBL/GenBank/DDBJ databases">
        <title>Draft Genome Sequence of Oceanisphaera psychrotolerans, isolated from coastal sediment samples.</title>
        <authorList>
            <person name="Zhuo S."/>
            <person name="Ruan Z."/>
        </authorList>
    </citation>
    <scope>NUCLEOTIDE SEQUENCE [LARGE SCALE GENOMIC DNA]</scope>
    <source>
        <strain evidence="3 4">LAM-WHM-ZC</strain>
    </source>
</reference>
<dbReference type="AlphaFoldDB" id="A0A1J4QCP3"/>
<dbReference type="Gene3D" id="3.10.105.10">
    <property type="entry name" value="Dipeptide-binding Protein, Domain 3"/>
    <property type="match status" value="2"/>
</dbReference>
<keyword evidence="4" id="KW-1185">Reference proteome</keyword>
<dbReference type="GO" id="GO:0022857">
    <property type="term" value="F:transmembrane transporter activity"/>
    <property type="evidence" value="ECO:0007669"/>
    <property type="project" value="InterPro"/>
</dbReference>
<gene>
    <name evidence="3" type="ORF">BFR47_05260</name>
</gene>
<evidence type="ECO:0000313" key="3">
    <source>
        <dbReference type="EMBL" id="OIN05597.1"/>
    </source>
</evidence>
<keyword evidence="1" id="KW-0732">Signal</keyword>
<evidence type="ECO:0000256" key="1">
    <source>
        <dbReference type="SAM" id="SignalP"/>
    </source>
</evidence>
<dbReference type="InterPro" id="IPR007210">
    <property type="entry name" value="ABC_Gly_betaine_transp_sub-bd"/>
</dbReference>
<dbReference type="EMBL" id="MDKE01000055">
    <property type="protein sequence ID" value="OIN05597.1"/>
    <property type="molecule type" value="Genomic_DNA"/>
</dbReference>
<protein>
    <submittedName>
        <fullName evidence="3">Amino acid-binding protein</fullName>
    </submittedName>
</protein>
<proteinExistence type="predicted"/>
<name>A0A1J4QCP3_9GAMM</name>
<dbReference type="CDD" id="cd13642">
    <property type="entry name" value="PBP2_BCP_1"/>
    <property type="match status" value="1"/>
</dbReference>
<feature type="signal peptide" evidence="1">
    <location>
        <begin position="1"/>
        <end position="22"/>
    </location>
</feature>
<feature type="chain" id="PRO_5009632299" evidence="1">
    <location>
        <begin position="23"/>
        <end position="317"/>
    </location>
</feature>
<dbReference type="STRING" id="1414654.BFR47_05260"/>
<dbReference type="Gene3D" id="3.40.190.100">
    <property type="entry name" value="Glycine betaine-binding periplasmic protein, domain 2"/>
    <property type="match status" value="1"/>
</dbReference>
<feature type="domain" description="ABC-type glycine betaine transport system substrate-binding" evidence="2">
    <location>
        <begin position="24"/>
        <end position="306"/>
    </location>
</feature>
<dbReference type="Pfam" id="PF04069">
    <property type="entry name" value="OpuAC"/>
    <property type="match status" value="1"/>
</dbReference>
<dbReference type="GO" id="GO:0043190">
    <property type="term" value="C:ATP-binding cassette (ABC) transporter complex"/>
    <property type="evidence" value="ECO:0007669"/>
    <property type="project" value="InterPro"/>
</dbReference>
<dbReference type="Proteomes" id="UP000243073">
    <property type="component" value="Unassembled WGS sequence"/>
</dbReference>
<dbReference type="RefSeq" id="WP_071473806.1">
    <property type="nucleotide sequence ID" value="NZ_MDKE01000055.1"/>
</dbReference>
<evidence type="ECO:0000259" key="2">
    <source>
        <dbReference type="Pfam" id="PF04069"/>
    </source>
</evidence>
<evidence type="ECO:0000313" key="4">
    <source>
        <dbReference type="Proteomes" id="UP000243073"/>
    </source>
</evidence>
<accession>A0A1J4QCP3</accession>
<comment type="caution">
    <text evidence="3">The sequence shown here is derived from an EMBL/GenBank/DDBJ whole genome shotgun (WGS) entry which is preliminary data.</text>
</comment>
<dbReference type="OrthoDB" id="9787902at2"/>
<organism evidence="3 4">
    <name type="scientific">Oceanisphaera psychrotolerans</name>
    <dbReference type="NCBI Taxonomy" id="1414654"/>
    <lineage>
        <taxon>Bacteria</taxon>
        <taxon>Pseudomonadati</taxon>
        <taxon>Pseudomonadota</taxon>
        <taxon>Gammaproteobacteria</taxon>
        <taxon>Aeromonadales</taxon>
        <taxon>Aeromonadaceae</taxon>
        <taxon>Oceanisphaera</taxon>
    </lineage>
</organism>
<dbReference type="SUPFAM" id="SSF53850">
    <property type="entry name" value="Periplasmic binding protein-like II"/>
    <property type="match status" value="1"/>
</dbReference>